<comment type="caution">
    <text evidence="2">The sequence shown here is derived from an EMBL/GenBank/DDBJ whole genome shotgun (WGS) entry which is preliminary data.</text>
</comment>
<organism evidence="2 3">
    <name type="scientific">Bradyrhizobium campsiandrae</name>
    <dbReference type="NCBI Taxonomy" id="1729892"/>
    <lineage>
        <taxon>Bacteria</taxon>
        <taxon>Pseudomonadati</taxon>
        <taxon>Pseudomonadota</taxon>
        <taxon>Alphaproteobacteria</taxon>
        <taxon>Hyphomicrobiales</taxon>
        <taxon>Nitrobacteraceae</taxon>
        <taxon>Bradyrhizobium</taxon>
    </lineage>
</organism>
<dbReference type="Pfam" id="PF19443">
    <property type="entry name" value="DAHL"/>
    <property type="match status" value="1"/>
</dbReference>
<evidence type="ECO:0000313" key="2">
    <source>
        <dbReference type="EMBL" id="MBC9980616.1"/>
    </source>
</evidence>
<keyword evidence="2" id="KW-0418">Kinase</keyword>
<gene>
    <name evidence="2" type="ORF">HA482_20660</name>
</gene>
<dbReference type="InterPro" id="IPR045812">
    <property type="entry name" value="DAHL"/>
</dbReference>
<protein>
    <submittedName>
        <fullName evidence="2">Histidine kinase</fullName>
    </submittedName>
</protein>
<feature type="non-terminal residue" evidence="2">
    <location>
        <position position="98"/>
    </location>
</feature>
<evidence type="ECO:0000313" key="3">
    <source>
        <dbReference type="Proteomes" id="UP000639516"/>
    </source>
</evidence>
<reference evidence="2 3" key="1">
    <citation type="journal article" date="2020" name="Arch. Microbiol.">
        <title>Bradyrhizobium campsiandrae sp. nov., a nitrogen-fixing bacterial strain isolated from a native leguminous tree from the Amazon adapted to flooded conditions.</title>
        <authorList>
            <person name="Cabral Michel D."/>
            <person name="Martins da Costa E."/>
            <person name="Azarias Guimaraes A."/>
            <person name="Soares de Carvalho T."/>
            <person name="Santos de Castro Caputo P."/>
            <person name="Willems A."/>
            <person name="de Souza Moreira F.M."/>
        </authorList>
    </citation>
    <scope>NUCLEOTIDE SEQUENCE [LARGE SCALE GENOMIC DNA]</scope>
    <source>
        <strain evidence="3">INPA 384B</strain>
    </source>
</reference>
<keyword evidence="3" id="KW-1185">Reference proteome</keyword>
<name>A0ABR7UAL1_9BRAD</name>
<feature type="domain" description="DAHL" evidence="1">
    <location>
        <begin position="27"/>
        <end position="96"/>
    </location>
</feature>
<evidence type="ECO:0000259" key="1">
    <source>
        <dbReference type="Pfam" id="PF19443"/>
    </source>
</evidence>
<dbReference type="RefSeq" id="WP_376708097.1">
    <property type="nucleotide sequence ID" value="NZ_JAATTO010000029.1"/>
</dbReference>
<keyword evidence="2" id="KW-0808">Transferase</keyword>
<dbReference type="Proteomes" id="UP000639516">
    <property type="component" value="Unassembled WGS sequence"/>
</dbReference>
<dbReference type="EMBL" id="JAATTO010000029">
    <property type="protein sequence ID" value="MBC9980616.1"/>
    <property type="molecule type" value="Genomic_DNA"/>
</dbReference>
<proteinExistence type="predicted"/>
<sequence>MKRAPTVASVMFVLALLTWLLLNGLNVNSARYDSQLEALGDFTRFERGMTREVLTARAGLSRNYDALVQMDNAYDDALTRLRETAGLDAEQTSAIDVL</sequence>
<dbReference type="GO" id="GO:0016301">
    <property type="term" value="F:kinase activity"/>
    <property type="evidence" value="ECO:0007669"/>
    <property type="project" value="UniProtKB-KW"/>
</dbReference>
<accession>A0ABR7UAL1</accession>